<dbReference type="PANTHER" id="PTHR12210">
    <property type="entry name" value="DULLARD PROTEIN PHOSPHATASE"/>
    <property type="match status" value="1"/>
</dbReference>
<dbReference type="Proteomes" id="UP001212152">
    <property type="component" value="Unassembled WGS sequence"/>
</dbReference>
<dbReference type="Pfam" id="PF03031">
    <property type="entry name" value="NIF"/>
    <property type="match status" value="1"/>
</dbReference>
<dbReference type="NCBIfam" id="TIGR02251">
    <property type="entry name" value="HIF-SF_euk"/>
    <property type="match status" value="1"/>
</dbReference>
<keyword evidence="4" id="KW-1185">Reference proteome</keyword>
<evidence type="ECO:0000313" key="3">
    <source>
        <dbReference type="EMBL" id="KAJ3173389.1"/>
    </source>
</evidence>
<feature type="region of interest" description="Disordered" evidence="1">
    <location>
        <begin position="42"/>
        <end position="196"/>
    </location>
</feature>
<dbReference type="InterPro" id="IPR023214">
    <property type="entry name" value="HAD_sf"/>
</dbReference>
<evidence type="ECO:0000313" key="4">
    <source>
        <dbReference type="Proteomes" id="UP001212152"/>
    </source>
</evidence>
<name>A0AAD5TDX2_9FUNG</name>
<dbReference type="SMART" id="SM00577">
    <property type="entry name" value="CPDc"/>
    <property type="match status" value="1"/>
</dbReference>
<proteinExistence type="predicted"/>
<protein>
    <submittedName>
        <fullName evidence="3">Nuclear envelope morphology protein 1</fullName>
    </submittedName>
</protein>
<comment type="caution">
    <text evidence="3">The sequence shown here is derived from an EMBL/GenBank/DDBJ whole genome shotgun (WGS) entry which is preliminary data.</text>
</comment>
<dbReference type="FunFam" id="3.40.50.1000:FF:000093">
    <property type="entry name" value="NLI interacting factor-like phosphatase family protein"/>
    <property type="match status" value="1"/>
</dbReference>
<evidence type="ECO:0000259" key="2">
    <source>
        <dbReference type="PROSITE" id="PS50969"/>
    </source>
</evidence>
<dbReference type="Gene3D" id="3.40.50.1000">
    <property type="entry name" value="HAD superfamily/HAD-like"/>
    <property type="match status" value="1"/>
</dbReference>
<dbReference type="GO" id="GO:0016791">
    <property type="term" value="F:phosphatase activity"/>
    <property type="evidence" value="ECO:0007669"/>
    <property type="project" value="InterPro"/>
</dbReference>
<dbReference type="InterPro" id="IPR036412">
    <property type="entry name" value="HAD-like_sf"/>
</dbReference>
<dbReference type="CDD" id="cd07521">
    <property type="entry name" value="HAD_FCP1-like"/>
    <property type="match status" value="1"/>
</dbReference>
<dbReference type="InterPro" id="IPR050365">
    <property type="entry name" value="TIM50"/>
</dbReference>
<accession>A0AAD5TDX2</accession>
<dbReference type="PROSITE" id="PS50969">
    <property type="entry name" value="FCP1"/>
    <property type="match status" value="1"/>
</dbReference>
<feature type="compositionally biased region" description="Low complexity" evidence="1">
    <location>
        <begin position="110"/>
        <end position="126"/>
    </location>
</feature>
<evidence type="ECO:0000256" key="1">
    <source>
        <dbReference type="SAM" id="MobiDB-lite"/>
    </source>
</evidence>
<dbReference type="InterPro" id="IPR011948">
    <property type="entry name" value="Dullard_phosphatase"/>
</dbReference>
<feature type="compositionally biased region" description="Polar residues" evidence="1">
    <location>
        <begin position="127"/>
        <end position="138"/>
    </location>
</feature>
<gene>
    <name evidence="3" type="primary">NEM1</name>
    <name evidence="3" type="ORF">HDU87_007658</name>
</gene>
<feature type="domain" description="FCP1 homology" evidence="2">
    <location>
        <begin position="197"/>
        <end position="356"/>
    </location>
</feature>
<feature type="compositionally biased region" description="Gly residues" evidence="1">
    <location>
        <begin position="149"/>
        <end position="159"/>
    </location>
</feature>
<reference evidence="3" key="1">
    <citation type="submission" date="2020-05" db="EMBL/GenBank/DDBJ databases">
        <title>Phylogenomic resolution of chytrid fungi.</title>
        <authorList>
            <person name="Stajich J.E."/>
            <person name="Amses K."/>
            <person name="Simmons R."/>
            <person name="Seto K."/>
            <person name="Myers J."/>
            <person name="Bonds A."/>
            <person name="Quandt C.A."/>
            <person name="Barry K."/>
            <person name="Liu P."/>
            <person name="Grigoriev I."/>
            <person name="Longcore J.E."/>
            <person name="James T.Y."/>
        </authorList>
    </citation>
    <scope>NUCLEOTIDE SEQUENCE</scope>
    <source>
        <strain evidence="3">JEL0379</strain>
    </source>
</reference>
<dbReference type="SUPFAM" id="SSF56784">
    <property type="entry name" value="HAD-like"/>
    <property type="match status" value="1"/>
</dbReference>
<organism evidence="3 4">
    <name type="scientific">Geranomyces variabilis</name>
    <dbReference type="NCBI Taxonomy" id="109894"/>
    <lineage>
        <taxon>Eukaryota</taxon>
        <taxon>Fungi</taxon>
        <taxon>Fungi incertae sedis</taxon>
        <taxon>Chytridiomycota</taxon>
        <taxon>Chytridiomycota incertae sedis</taxon>
        <taxon>Chytridiomycetes</taxon>
        <taxon>Spizellomycetales</taxon>
        <taxon>Powellomycetaceae</taxon>
        <taxon>Geranomyces</taxon>
    </lineage>
</organism>
<feature type="compositionally biased region" description="Low complexity" evidence="1">
    <location>
        <begin position="55"/>
        <end position="87"/>
    </location>
</feature>
<feature type="compositionally biased region" description="Low complexity" evidence="1">
    <location>
        <begin position="160"/>
        <end position="185"/>
    </location>
</feature>
<dbReference type="EMBL" id="JADGJQ010000071">
    <property type="protein sequence ID" value="KAJ3173389.1"/>
    <property type="molecule type" value="Genomic_DNA"/>
</dbReference>
<dbReference type="AlphaFoldDB" id="A0AAD5TDX2"/>
<dbReference type="InterPro" id="IPR004274">
    <property type="entry name" value="FCP1_dom"/>
</dbReference>
<sequence>MALLSVQRLAQIWTSVLLWFRDTLALMLSWLPFDTSFLADPRDQQRRKSGKRILGRSGSSSSGSSRAGRVADASGASSASASGGASPRRSRRLKGLAPAQGGSGLGVGGSSSSSGIPSSSSSSSESDQVTDSDSNASDATHMRQLGRLRAGGGTVGAAGGVSQRQAGRSRRSANGNGNSSSGGAAQLSHVHRSPTAHRLPRKTLVLDLDETLIHSTSRGARNYHHMVEVSVEQHVFLYYVYKRPHCDLFLKKVCEWYKVVIFTASMPEYADPVIDWLDPSRSLFAERYFRQSCLYRNGFYIKDLSTIEPDLARVCLVDNSPISYQWNEDNGIPIETWQTDTSDEALLDMLPFLDALRYVEDVRHILAMK</sequence>